<organism evidence="11 12">
    <name type="scientific">Pelobates cultripes</name>
    <name type="common">Western spadefoot toad</name>
    <dbReference type="NCBI Taxonomy" id="61616"/>
    <lineage>
        <taxon>Eukaryota</taxon>
        <taxon>Metazoa</taxon>
        <taxon>Chordata</taxon>
        <taxon>Craniata</taxon>
        <taxon>Vertebrata</taxon>
        <taxon>Euteleostomi</taxon>
        <taxon>Amphibia</taxon>
        <taxon>Batrachia</taxon>
        <taxon>Anura</taxon>
        <taxon>Pelobatoidea</taxon>
        <taxon>Pelobatidae</taxon>
        <taxon>Pelobates</taxon>
    </lineage>
</organism>
<name>A0AAD1SYU0_PELCU</name>
<gene>
    <name evidence="11" type="ORF">PECUL_23A040460</name>
</gene>
<evidence type="ECO:0000256" key="1">
    <source>
        <dbReference type="ARBA" id="ARBA00004613"/>
    </source>
</evidence>
<evidence type="ECO:0000256" key="5">
    <source>
        <dbReference type="ARBA" id="ARBA00022729"/>
    </source>
</evidence>
<evidence type="ECO:0000256" key="4">
    <source>
        <dbReference type="ARBA" id="ARBA00022702"/>
    </source>
</evidence>
<feature type="region of interest" description="Disordered" evidence="8">
    <location>
        <begin position="30"/>
        <end position="52"/>
    </location>
</feature>
<evidence type="ECO:0000313" key="11">
    <source>
        <dbReference type="EMBL" id="CAH2312137.1"/>
    </source>
</evidence>
<dbReference type="GO" id="GO:0050728">
    <property type="term" value="P:negative regulation of inflammatory response"/>
    <property type="evidence" value="ECO:0007669"/>
    <property type="project" value="TreeGrafter"/>
</dbReference>
<feature type="chain" id="PRO_5042232757" evidence="9">
    <location>
        <begin position="25"/>
        <end position="119"/>
    </location>
</feature>
<evidence type="ECO:0000256" key="9">
    <source>
        <dbReference type="SAM" id="SignalP"/>
    </source>
</evidence>
<evidence type="ECO:0000256" key="7">
    <source>
        <dbReference type="ARBA" id="ARBA00023288"/>
    </source>
</evidence>
<sequence length="119" mass="13718">MMLARATVYGIVLFCLLWIEETQAGSSFLSPADMQKNSGKRPPKKMVHSNIHRREVGDTWDSPLDQLIENQMEIGFKFPLDINLKMTEEQFQQQKAAIQEILFEVLSLSTSQDTEERNE</sequence>
<dbReference type="Pfam" id="PF04643">
    <property type="entry name" value="Motilin_assoc"/>
    <property type="match status" value="1"/>
</dbReference>
<evidence type="ECO:0000256" key="8">
    <source>
        <dbReference type="SAM" id="MobiDB-lite"/>
    </source>
</evidence>
<keyword evidence="6" id="KW-0027">Amidation</keyword>
<evidence type="ECO:0000313" key="12">
    <source>
        <dbReference type="Proteomes" id="UP001295444"/>
    </source>
</evidence>
<dbReference type="GO" id="GO:0001696">
    <property type="term" value="P:gastric acid secretion"/>
    <property type="evidence" value="ECO:0007669"/>
    <property type="project" value="TreeGrafter"/>
</dbReference>
<evidence type="ECO:0000256" key="3">
    <source>
        <dbReference type="ARBA" id="ARBA00022525"/>
    </source>
</evidence>
<keyword evidence="12" id="KW-1185">Reference proteome</keyword>
<dbReference type="InterPro" id="IPR006737">
    <property type="entry name" value="Motilin_assoc"/>
</dbReference>
<comment type="subcellular location">
    <subcellularLocation>
        <location evidence="1">Secreted</location>
    </subcellularLocation>
</comment>
<evidence type="ECO:0000259" key="10">
    <source>
        <dbReference type="Pfam" id="PF04643"/>
    </source>
</evidence>
<dbReference type="PANTHER" id="PTHR14122:SF1">
    <property type="entry name" value="APPETITE-REGULATING HORMONE"/>
    <property type="match status" value="1"/>
</dbReference>
<evidence type="ECO:0000256" key="2">
    <source>
        <dbReference type="ARBA" id="ARBA00006473"/>
    </source>
</evidence>
<keyword evidence="7" id="KW-0449">Lipoprotein</keyword>
<dbReference type="PANTHER" id="PTHR14122">
    <property type="entry name" value="GHRELIN PRECURSOR"/>
    <property type="match status" value="1"/>
</dbReference>
<dbReference type="AlphaFoldDB" id="A0AAD1SYU0"/>
<feature type="domain" description="Motilin/ghrelin-associated peptide" evidence="10">
    <location>
        <begin position="69"/>
        <end position="107"/>
    </location>
</feature>
<reference evidence="11" key="1">
    <citation type="submission" date="2022-03" db="EMBL/GenBank/DDBJ databases">
        <authorList>
            <person name="Alioto T."/>
            <person name="Alioto T."/>
            <person name="Gomez Garrido J."/>
        </authorList>
    </citation>
    <scope>NUCLEOTIDE SEQUENCE</scope>
</reference>
<dbReference type="InterPro" id="IPR005441">
    <property type="entry name" value="Preproghrelin"/>
</dbReference>
<dbReference type="GO" id="GO:0060124">
    <property type="term" value="P:positive regulation of growth hormone secretion"/>
    <property type="evidence" value="ECO:0007669"/>
    <property type="project" value="TreeGrafter"/>
</dbReference>
<dbReference type="GO" id="GO:0016608">
    <property type="term" value="F:growth hormone-releasing hormone activity"/>
    <property type="evidence" value="ECO:0007669"/>
    <property type="project" value="InterPro"/>
</dbReference>
<keyword evidence="5 9" id="KW-0732">Signal</keyword>
<proteinExistence type="inferred from homology"/>
<dbReference type="GO" id="GO:0032095">
    <property type="term" value="P:regulation of response to food"/>
    <property type="evidence" value="ECO:0007669"/>
    <property type="project" value="TreeGrafter"/>
</dbReference>
<dbReference type="EMBL" id="OW240919">
    <property type="protein sequence ID" value="CAH2312137.1"/>
    <property type="molecule type" value="Genomic_DNA"/>
</dbReference>
<keyword evidence="4" id="KW-0372">Hormone</keyword>
<accession>A0AAD1SYU0</accession>
<protein>
    <submittedName>
        <fullName evidence="11">Appetite-regulating hormone</fullName>
    </submittedName>
</protein>
<dbReference type="GO" id="GO:0031768">
    <property type="term" value="F:ghrelin receptor binding"/>
    <property type="evidence" value="ECO:0007669"/>
    <property type="project" value="TreeGrafter"/>
</dbReference>
<feature type="compositionally biased region" description="Basic residues" evidence="8">
    <location>
        <begin position="38"/>
        <end position="51"/>
    </location>
</feature>
<evidence type="ECO:0000256" key="6">
    <source>
        <dbReference type="ARBA" id="ARBA00022815"/>
    </source>
</evidence>
<dbReference type="GO" id="GO:0005615">
    <property type="term" value="C:extracellular space"/>
    <property type="evidence" value="ECO:0007669"/>
    <property type="project" value="TreeGrafter"/>
</dbReference>
<comment type="similarity">
    <text evidence="2">Belongs to the motilin family.</text>
</comment>
<keyword evidence="3" id="KW-0964">Secreted</keyword>
<feature type="signal peptide" evidence="9">
    <location>
        <begin position="1"/>
        <end position="24"/>
    </location>
</feature>
<dbReference type="Proteomes" id="UP001295444">
    <property type="component" value="Chromosome 08"/>
</dbReference>